<dbReference type="EMBL" id="JAASQR010000001">
    <property type="protein sequence ID" value="NIJ15899.1"/>
    <property type="molecule type" value="Genomic_DNA"/>
</dbReference>
<comment type="similarity">
    <text evidence="1 4">Belongs to the DegT/DnrJ/EryC1 family.</text>
</comment>
<evidence type="ECO:0000256" key="4">
    <source>
        <dbReference type="RuleBase" id="RU004508"/>
    </source>
</evidence>
<proteinExistence type="inferred from homology"/>
<dbReference type="AlphaFoldDB" id="A0A846M1M0"/>
<name>A0A846M1M0_9SPHN</name>
<keyword evidence="3 4" id="KW-0663">Pyridoxal phosphate</keyword>
<dbReference type="SUPFAM" id="SSF53383">
    <property type="entry name" value="PLP-dependent transferases"/>
    <property type="match status" value="1"/>
</dbReference>
<dbReference type="InterPro" id="IPR015422">
    <property type="entry name" value="PyrdxlP-dep_Trfase_small"/>
</dbReference>
<dbReference type="Gene3D" id="3.40.640.10">
    <property type="entry name" value="Type I PLP-dependent aspartate aminotransferase-like (Major domain)"/>
    <property type="match status" value="1"/>
</dbReference>
<accession>A0A846M1M0</accession>
<keyword evidence="6" id="KW-1185">Reference proteome</keyword>
<dbReference type="Gene3D" id="3.90.1150.10">
    <property type="entry name" value="Aspartate Aminotransferase, domain 1"/>
    <property type="match status" value="1"/>
</dbReference>
<dbReference type="CDD" id="cd00616">
    <property type="entry name" value="AHBA_syn"/>
    <property type="match status" value="1"/>
</dbReference>
<dbReference type="InterPro" id="IPR015421">
    <property type="entry name" value="PyrdxlP-dep_Trfase_major"/>
</dbReference>
<dbReference type="PIRSF" id="PIRSF000390">
    <property type="entry name" value="PLP_StrS"/>
    <property type="match status" value="1"/>
</dbReference>
<dbReference type="GO" id="GO:0000271">
    <property type="term" value="P:polysaccharide biosynthetic process"/>
    <property type="evidence" value="ECO:0007669"/>
    <property type="project" value="TreeGrafter"/>
</dbReference>
<evidence type="ECO:0000256" key="3">
    <source>
        <dbReference type="PIRSR" id="PIRSR000390-2"/>
    </source>
</evidence>
<dbReference type="PANTHER" id="PTHR30244">
    <property type="entry name" value="TRANSAMINASE"/>
    <property type="match status" value="1"/>
</dbReference>
<evidence type="ECO:0000313" key="5">
    <source>
        <dbReference type="EMBL" id="NIJ15899.1"/>
    </source>
</evidence>
<evidence type="ECO:0000313" key="6">
    <source>
        <dbReference type="Proteomes" id="UP000576821"/>
    </source>
</evidence>
<organism evidence="5 6">
    <name type="scientific">Sphingobium vermicomposti</name>
    <dbReference type="NCBI Taxonomy" id="529005"/>
    <lineage>
        <taxon>Bacteria</taxon>
        <taxon>Pseudomonadati</taxon>
        <taxon>Pseudomonadota</taxon>
        <taxon>Alphaproteobacteria</taxon>
        <taxon>Sphingomonadales</taxon>
        <taxon>Sphingomonadaceae</taxon>
        <taxon>Sphingobium</taxon>
    </lineage>
</organism>
<evidence type="ECO:0000256" key="1">
    <source>
        <dbReference type="ARBA" id="ARBA00037999"/>
    </source>
</evidence>
<dbReference type="InterPro" id="IPR000653">
    <property type="entry name" value="DegT/StrS_aminotransferase"/>
</dbReference>
<comment type="caution">
    <text evidence="5">The sequence shown here is derived from an EMBL/GenBank/DDBJ whole genome shotgun (WGS) entry which is preliminary data.</text>
</comment>
<dbReference type="Pfam" id="PF01041">
    <property type="entry name" value="DegT_DnrJ_EryC1"/>
    <property type="match status" value="1"/>
</dbReference>
<dbReference type="GO" id="GO:0030170">
    <property type="term" value="F:pyridoxal phosphate binding"/>
    <property type="evidence" value="ECO:0007669"/>
    <property type="project" value="TreeGrafter"/>
</dbReference>
<dbReference type="RefSeq" id="WP_167302504.1">
    <property type="nucleotide sequence ID" value="NZ_JAASQR010000001.1"/>
</dbReference>
<feature type="active site" description="Proton acceptor" evidence="2">
    <location>
        <position position="208"/>
    </location>
</feature>
<evidence type="ECO:0000256" key="2">
    <source>
        <dbReference type="PIRSR" id="PIRSR000390-1"/>
    </source>
</evidence>
<sequence>MIQAAAASLSTVQSLPGDERLSPLDHAELRWPQHEPDEIAAVVRLLETGRVNSMMHGEQTRQFEAEFAAFCGMSHGIAVSNGTVALELALRALGVGPGDEVIVPCRSFFATAACVVAVGATPVFADIDPVTNGIDPASARRMVTARTAAILCVHLGGWPCDMTALRALADEEELWLIEDCAQAHGASLHGQMAGSLGDAAAFSFCTDKIMSTGGEGGMLLLRREAHWKRAWAYKDHGKNPDKFFSPPTKSGFRYLHDSFGTNWRMTEMQAAIGRAQLAKLPGWIARRRRNADALARFLADEPGVEVPMIPDHVGHAFYRLYVTIDPKRLGEDGTTTPIIDRMCRMGMPVGSGSCADMSQEGAFDEIHPRRDGALAAAREAGRRSIAFPVDHLLDESDMRRMANCLRIALAELDK</sequence>
<dbReference type="Proteomes" id="UP000576821">
    <property type="component" value="Unassembled WGS sequence"/>
</dbReference>
<dbReference type="PANTHER" id="PTHR30244:SF34">
    <property type="entry name" value="DTDP-4-AMINO-4,6-DIDEOXYGALACTOSE TRANSAMINASE"/>
    <property type="match status" value="1"/>
</dbReference>
<dbReference type="GO" id="GO:0008483">
    <property type="term" value="F:transaminase activity"/>
    <property type="evidence" value="ECO:0007669"/>
    <property type="project" value="TreeGrafter"/>
</dbReference>
<protein>
    <submittedName>
        <fullName evidence="5">dTDP-4-amino-4,6-dideoxygalactose transaminase</fullName>
    </submittedName>
</protein>
<dbReference type="InterPro" id="IPR015424">
    <property type="entry name" value="PyrdxlP-dep_Trfase"/>
</dbReference>
<reference evidence="5 6" key="1">
    <citation type="submission" date="2020-03" db="EMBL/GenBank/DDBJ databases">
        <title>Genomic Encyclopedia of Type Strains, Phase IV (KMG-IV): sequencing the most valuable type-strain genomes for metagenomic binning, comparative biology and taxonomic classification.</title>
        <authorList>
            <person name="Goeker M."/>
        </authorList>
    </citation>
    <scope>NUCLEOTIDE SEQUENCE [LARGE SCALE GENOMIC DNA]</scope>
    <source>
        <strain evidence="5 6">DSM 21299</strain>
    </source>
</reference>
<feature type="modified residue" description="N6-(pyridoxal phosphate)lysine" evidence="3">
    <location>
        <position position="208"/>
    </location>
</feature>
<gene>
    <name evidence="5" type="ORF">FHS54_000848</name>
</gene>